<feature type="signal peptide" evidence="2">
    <location>
        <begin position="1"/>
        <end position="19"/>
    </location>
</feature>
<feature type="chain" id="PRO_5040437090" evidence="2">
    <location>
        <begin position="20"/>
        <end position="694"/>
    </location>
</feature>
<accession>A0A9N9RCL6</accession>
<name>A0A9N9RCL6_9NEOP</name>
<evidence type="ECO:0000313" key="4">
    <source>
        <dbReference type="Proteomes" id="UP001153714"/>
    </source>
</evidence>
<dbReference type="Proteomes" id="UP001153714">
    <property type="component" value="Chromosome 6"/>
</dbReference>
<sequence length="694" mass="81055">MKKFTIIWLALYGNCLVSGIPINQIIPSQTCPHNPITYHQPVNIPLLLRQENIPQSIFDIYQQPNNNNFYPPQVLTQNELTTPCQQNVNYPNSGYQIPVNQQIDPIANQISQLYMNKILSNPMVQEILDSNSRMYNTAVLEIPNQMFNNIATQGNVPHVVNNYFILPSELLNINEDIDSLKRIQNQAKHNDGRPRHNVNRRRKSNKEATDNKYSGNVQRRQLDRNGNHRSEKIRSGGDYNKKGHQNYDDQKCASNRKKNKNVSIENENRDHKERKRESRPKGRGQHYNNHRDQPSLIKQEPPKIVIRLKDIDKVHGDEQYPKSSHIVPQSTEVIETNKRKNNNWNPKDDAIIEEFKIKFPGIPEEVVRSLLAYLRHQLQKQQLGQSPFYYPDVTFPLQFEQLFPHMKWSNTNIHESYDHKKRRPNRRNSNQKTNQNQKTKPVNVVKIDNTIPESITIDTTTLNTEITTLNYQEPTTEDILETTTNVLITPELGTEDVVVDVNNRLIDDYYPDFTNDKTYFDSEEVQFVRNHRDNRYYYTTARNINDEIKKGDNVENVLMKPTTDNDSETEITVFRTPPLLEIPNFKTKQISKGKPINNHHKDKGFDKFSTYSDAKMPPTKDLKHNHKLEKSKKTKPDIETVFAHSKVVKYGRTDEVDEENETSFVTYYLPANMQYEDDGKTVIVAKSIPEDYFW</sequence>
<evidence type="ECO:0000256" key="1">
    <source>
        <dbReference type="SAM" id="MobiDB-lite"/>
    </source>
</evidence>
<feature type="compositionally biased region" description="Basic and acidic residues" evidence="1">
    <location>
        <begin position="220"/>
        <end position="251"/>
    </location>
</feature>
<evidence type="ECO:0000256" key="2">
    <source>
        <dbReference type="SAM" id="SignalP"/>
    </source>
</evidence>
<reference evidence="3" key="1">
    <citation type="submission" date="2021-12" db="EMBL/GenBank/DDBJ databases">
        <authorList>
            <person name="King R."/>
        </authorList>
    </citation>
    <scope>NUCLEOTIDE SEQUENCE</scope>
</reference>
<organism evidence="3 4">
    <name type="scientific">Diatraea saccharalis</name>
    <name type="common">sugarcane borer</name>
    <dbReference type="NCBI Taxonomy" id="40085"/>
    <lineage>
        <taxon>Eukaryota</taxon>
        <taxon>Metazoa</taxon>
        <taxon>Ecdysozoa</taxon>
        <taxon>Arthropoda</taxon>
        <taxon>Hexapoda</taxon>
        <taxon>Insecta</taxon>
        <taxon>Pterygota</taxon>
        <taxon>Neoptera</taxon>
        <taxon>Endopterygota</taxon>
        <taxon>Lepidoptera</taxon>
        <taxon>Glossata</taxon>
        <taxon>Ditrysia</taxon>
        <taxon>Pyraloidea</taxon>
        <taxon>Crambidae</taxon>
        <taxon>Crambinae</taxon>
        <taxon>Diatraea</taxon>
    </lineage>
</organism>
<dbReference type="AlphaFoldDB" id="A0A9N9RCL6"/>
<reference evidence="3" key="2">
    <citation type="submission" date="2022-10" db="EMBL/GenBank/DDBJ databases">
        <authorList>
            <consortium name="ENA_rothamsted_submissions"/>
            <consortium name="culmorum"/>
            <person name="King R."/>
        </authorList>
    </citation>
    <scope>NUCLEOTIDE SEQUENCE</scope>
</reference>
<proteinExistence type="predicted"/>
<protein>
    <submittedName>
        <fullName evidence="3">Uncharacterized protein</fullName>
    </submittedName>
</protein>
<feature type="region of interest" description="Disordered" evidence="1">
    <location>
        <begin position="414"/>
        <end position="441"/>
    </location>
</feature>
<dbReference type="EMBL" id="OU893337">
    <property type="protein sequence ID" value="CAG9794181.1"/>
    <property type="molecule type" value="Genomic_DNA"/>
</dbReference>
<feature type="region of interest" description="Disordered" evidence="1">
    <location>
        <begin position="185"/>
        <end position="300"/>
    </location>
</feature>
<feature type="compositionally biased region" description="Low complexity" evidence="1">
    <location>
        <begin position="430"/>
        <end position="440"/>
    </location>
</feature>
<evidence type="ECO:0000313" key="3">
    <source>
        <dbReference type="EMBL" id="CAG9794181.1"/>
    </source>
</evidence>
<dbReference type="OrthoDB" id="7493327at2759"/>
<feature type="compositionally biased region" description="Basic residues" evidence="1">
    <location>
        <begin position="195"/>
        <end position="204"/>
    </location>
</feature>
<keyword evidence="2" id="KW-0732">Signal</keyword>
<feature type="compositionally biased region" description="Basic and acidic residues" evidence="1">
    <location>
        <begin position="266"/>
        <end position="280"/>
    </location>
</feature>
<keyword evidence="4" id="KW-1185">Reference proteome</keyword>
<gene>
    <name evidence="3" type="ORF">DIATSA_LOCUS11575</name>
</gene>